<dbReference type="InterPro" id="IPR051699">
    <property type="entry name" value="Rpn/YhgA-like_nuclease"/>
</dbReference>
<keyword evidence="4" id="KW-1185">Reference proteome</keyword>
<protein>
    <submittedName>
        <fullName evidence="3">Transposase</fullName>
    </submittedName>
</protein>
<feature type="coiled-coil region" evidence="1">
    <location>
        <begin position="238"/>
        <end position="265"/>
    </location>
</feature>
<sequence>MAAHHHDTGYKELFSHPEFVQQLMEGFAPVEIAELMNFSTLKKYNGHYITPLFEEKIEDVVWSVEVTWEGTTQRVFLFILLEFQSAVDRTMPIRMMHYVACFYSELLKQKATTPGKGLPPVFPLVLYNGSKPWTAPQDIYEMLQPEPPSFLQVYQPRLRYYLIDEGRYTHEELGLRQTPLSGVFGVENAGESWQALQNAVDRVVAIIQADPDKERIDRIITRWLRRHLSRLGAEEINLKRLDSLMEDKDMLAENLENLVKKERLEGRQEGRQEGEQLGIQKGRLEEAREVVRRQLALKFGDVPDWVEARLVQADHDRLKGWMRDVLFATHLDEIFKP</sequence>
<gene>
    <name evidence="3" type="ORF">HLB35_12825</name>
</gene>
<evidence type="ECO:0000256" key="1">
    <source>
        <dbReference type="SAM" id="Coils"/>
    </source>
</evidence>
<dbReference type="AlphaFoldDB" id="A0A7Y3TY65"/>
<evidence type="ECO:0000313" key="4">
    <source>
        <dbReference type="Proteomes" id="UP000588806"/>
    </source>
</evidence>
<accession>A0A7Y3TY65</accession>
<dbReference type="PANTHER" id="PTHR34611">
    <property type="match status" value="1"/>
</dbReference>
<dbReference type="InterPro" id="IPR006842">
    <property type="entry name" value="Transposase_31"/>
</dbReference>
<reference evidence="3 4" key="1">
    <citation type="submission" date="2020-05" db="EMBL/GenBank/DDBJ databases">
        <authorList>
            <person name="Ruan W."/>
            <person name="Jeon C.O."/>
            <person name="Chun B.H."/>
        </authorList>
    </citation>
    <scope>NUCLEOTIDE SEQUENCE [LARGE SCALE GENOMIC DNA]</scope>
    <source>
        <strain evidence="3 4">TBZ9</strain>
    </source>
</reference>
<dbReference type="Proteomes" id="UP000588806">
    <property type="component" value="Unassembled WGS sequence"/>
</dbReference>
<dbReference type="PANTHER" id="PTHR34611:SF2">
    <property type="entry name" value="INACTIVE RECOMBINATION-PROMOTING NUCLEASE-LIKE PROTEIN RPNE-RELATED"/>
    <property type="match status" value="1"/>
</dbReference>
<dbReference type="GO" id="GO:0006310">
    <property type="term" value="P:DNA recombination"/>
    <property type="evidence" value="ECO:0007669"/>
    <property type="project" value="TreeGrafter"/>
</dbReference>
<dbReference type="RefSeq" id="WP_171702886.1">
    <property type="nucleotide sequence ID" value="NZ_JABFHI010000005.1"/>
</dbReference>
<proteinExistence type="predicted"/>
<name>A0A7Y3TY65_9GAMM</name>
<organism evidence="3 4">
    <name type="scientific">Vreelandella azerica</name>
    <dbReference type="NCBI Taxonomy" id="2732867"/>
    <lineage>
        <taxon>Bacteria</taxon>
        <taxon>Pseudomonadati</taxon>
        <taxon>Pseudomonadota</taxon>
        <taxon>Gammaproteobacteria</taxon>
        <taxon>Oceanospirillales</taxon>
        <taxon>Halomonadaceae</taxon>
        <taxon>Vreelandella</taxon>
    </lineage>
</organism>
<comment type="caution">
    <text evidence="3">The sequence shown here is derived from an EMBL/GenBank/DDBJ whole genome shotgun (WGS) entry which is preliminary data.</text>
</comment>
<dbReference type="Pfam" id="PF04754">
    <property type="entry name" value="Transposase_31"/>
    <property type="match status" value="1"/>
</dbReference>
<dbReference type="EMBL" id="JABFHI010000005">
    <property type="protein sequence ID" value="NOG32417.1"/>
    <property type="molecule type" value="Genomic_DNA"/>
</dbReference>
<evidence type="ECO:0000313" key="3">
    <source>
        <dbReference type="EMBL" id="NOG32417.1"/>
    </source>
</evidence>
<keyword evidence="1" id="KW-0175">Coiled coil</keyword>
<reference evidence="3 4" key="2">
    <citation type="submission" date="2020-06" db="EMBL/GenBank/DDBJ databases">
        <title>Halomonas songnenensis sp. nov., a moderately halophilic bacterium isolated from saline and alkaline soils.</title>
        <authorList>
            <person name="Jiang J."/>
            <person name="Pan Y."/>
        </authorList>
    </citation>
    <scope>NUCLEOTIDE SEQUENCE [LARGE SCALE GENOMIC DNA]</scope>
    <source>
        <strain evidence="3 4">TBZ9</strain>
    </source>
</reference>
<evidence type="ECO:0000259" key="2">
    <source>
        <dbReference type="Pfam" id="PF04754"/>
    </source>
</evidence>
<dbReference type="GO" id="GO:1990238">
    <property type="term" value="F:double-stranded DNA endonuclease activity"/>
    <property type="evidence" value="ECO:0007669"/>
    <property type="project" value="TreeGrafter"/>
</dbReference>
<feature type="domain" description="Transposase (putative) YhgA-like" evidence="2">
    <location>
        <begin position="5"/>
        <end position="173"/>
    </location>
</feature>